<evidence type="ECO:0000313" key="1">
    <source>
        <dbReference type="EMBL" id="MBW0466198.1"/>
    </source>
</evidence>
<protein>
    <submittedName>
        <fullName evidence="1">Uncharacterized protein</fullName>
    </submittedName>
</protein>
<keyword evidence="2" id="KW-1185">Reference proteome</keyword>
<dbReference type="OrthoDB" id="2501939at2759"/>
<organism evidence="1 2">
    <name type="scientific">Austropuccinia psidii MF-1</name>
    <dbReference type="NCBI Taxonomy" id="1389203"/>
    <lineage>
        <taxon>Eukaryota</taxon>
        <taxon>Fungi</taxon>
        <taxon>Dikarya</taxon>
        <taxon>Basidiomycota</taxon>
        <taxon>Pucciniomycotina</taxon>
        <taxon>Pucciniomycetes</taxon>
        <taxon>Pucciniales</taxon>
        <taxon>Sphaerophragmiaceae</taxon>
        <taxon>Austropuccinia</taxon>
    </lineage>
</organism>
<gene>
    <name evidence="1" type="ORF">O181_005913</name>
</gene>
<dbReference type="Proteomes" id="UP000765509">
    <property type="component" value="Unassembled WGS sequence"/>
</dbReference>
<reference evidence="1" key="1">
    <citation type="submission" date="2021-03" db="EMBL/GenBank/DDBJ databases">
        <title>Draft genome sequence of rust myrtle Austropuccinia psidii MF-1, a brazilian biotype.</title>
        <authorList>
            <person name="Quecine M.C."/>
            <person name="Pachon D.M.R."/>
            <person name="Bonatelli M.L."/>
            <person name="Correr F.H."/>
            <person name="Franceschini L.M."/>
            <person name="Leite T.F."/>
            <person name="Margarido G.R.A."/>
            <person name="Almeida C.A."/>
            <person name="Ferrarezi J.A."/>
            <person name="Labate C.A."/>
        </authorList>
    </citation>
    <scope>NUCLEOTIDE SEQUENCE</scope>
    <source>
        <strain evidence="1">MF-1</strain>
    </source>
</reference>
<evidence type="ECO:0000313" key="2">
    <source>
        <dbReference type="Proteomes" id="UP000765509"/>
    </source>
</evidence>
<accession>A0A9Q3BJF8</accession>
<dbReference type="EMBL" id="AVOT02001237">
    <property type="protein sequence ID" value="MBW0466198.1"/>
    <property type="molecule type" value="Genomic_DNA"/>
</dbReference>
<proteinExistence type="predicted"/>
<sequence>MCMLSDRFVYGLPVPALPLLMALKALNETRPIREVVKQIEGSRLPKEIMCMIEEALAFGRAEDLRKEWWNSLQGSMSSYHEYGDETHGKERWLQLLSKDLLWEITDSNRRSLSPAKGSNEKEHELMRNAREYIDYSAPRITFASRTPLTSEFVGGETQVERMIKEEPVYIICLCDQVVESGKKPGFPNTESWMSVDLTNCEVDDLEAACWGFFERAQVPLEGATANNFAIQSQLKHLLRECDLVLGTLHGAGFSSCLDKQLGWWRVVEVLCDCDPDGIASMVPCQTACSPRLP</sequence>
<dbReference type="AlphaFoldDB" id="A0A9Q3BJF8"/>
<comment type="caution">
    <text evidence="1">The sequence shown here is derived from an EMBL/GenBank/DDBJ whole genome shotgun (WGS) entry which is preliminary data.</text>
</comment>
<name>A0A9Q3BJF8_9BASI</name>